<sequence length="62" mass="6987">MADDTIPDEQTLFYPGYLSVNAEATYNINKSVRNSRVSVAVGVVLEHLRYGMCVKRSDEIIH</sequence>
<dbReference type="EMBL" id="UZAD01013142">
    <property type="protein sequence ID" value="VDN90035.1"/>
    <property type="molecule type" value="Genomic_DNA"/>
</dbReference>
<organism evidence="3">
    <name type="scientific">Brugia pahangi</name>
    <name type="common">Filarial nematode worm</name>
    <dbReference type="NCBI Taxonomy" id="6280"/>
    <lineage>
        <taxon>Eukaryota</taxon>
        <taxon>Metazoa</taxon>
        <taxon>Ecdysozoa</taxon>
        <taxon>Nematoda</taxon>
        <taxon>Chromadorea</taxon>
        <taxon>Rhabditida</taxon>
        <taxon>Spirurina</taxon>
        <taxon>Spiruromorpha</taxon>
        <taxon>Filarioidea</taxon>
        <taxon>Onchocercidae</taxon>
        <taxon>Brugia</taxon>
    </lineage>
</organism>
<accession>A0A0N4TKL3</accession>
<dbReference type="WBParaSite" id="BPAG_0000888701-mRNA-1">
    <property type="protein sequence ID" value="BPAG_0000888701-mRNA-1"/>
    <property type="gene ID" value="BPAG_0000888701"/>
</dbReference>
<dbReference type="AlphaFoldDB" id="A0A0N4TKL3"/>
<proteinExistence type="predicted"/>
<evidence type="ECO:0000313" key="2">
    <source>
        <dbReference type="Proteomes" id="UP000278627"/>
    </source>
</evidence>
<evidence type="ECO:0000313" key="1">
    <source>
        <dbReference type="EMBL" id="VDN90035.1"/>
    </source>
</evidence>
<name>A0A0N4TKL3_BRUPA</name>
<reference evidence="3" key="1">
    <citation type="submission" date="2017-02" db="UniProtKB">
        <authorList>
            <consortium name="WormBaseParasite"/>
        </authorList>
    </citation>
    <scope>IDENTIFICATION</scope>
</reference>
<evidence type="ECO:0000313" key="3">
    <source>
        <dbReference type="WBParaSite" id="BPAG_0000888701-mRNA-1"/>
    </source>
</evidence>
<keyword evidence="2" id="KW-1185">Reference proteome</keyword>
<reference evidence="1 2" key="2">
    <citation type="submission" date="2018-11" db="EMBL/GenBank/DDBJ databases">
        <authorList>
            <consortium name="Pathogen Informatics"/>
        </authorList>
    </citation>
    <scope>NUCLEOTIDE SEQUENCE [LARGE SCALE GENOMIC DNA]</scope>
</reference>
<dbReference type="Proteomes" id="UP000278627">
    <property type="component" value="Unassembled WGS sequence"/>
</dbReference>
<protein>
    <submittedName>
        <fullName evidence="3">DNA-directed RNA polymerase</fullName>
    </submittedName>
</protein>
<gene>
    <name evidence="1" type="ORF">BPAG_LOCUS8849</name>
</gene>